<dbReference type="GO" id="GO:0016020">
    <property type="term" value="C:membrane"/>
    <property type="evidence" value="ECO:0007669"/>
    <property type="project" value="UniProtKB-SubCell"/>
</dbReference>
<accession>A0A9P5BUR2</accession>
<evidence type="ECO:0000256" key="1">
    <source>
        <dbReference type="ARBA" id="ARBA00004141"/>
    </source>
</evidence>
<keyword evidence="3 5" id="KW-1133">Transmembrane helix</keyword>
<proteinExistence type="predicted"/>
<keyword evidence="4 5" id="KW-0472">Membrane</keyword>
<comment type="caution">
    <text evidence="7">The sequence shown here is derived from an EMBL/GenBank/DDBJ whole genome shotgun (WGS) entry which is preliminary data.</text>
</comment>
<protein>
    <recommendedName>
        <fullName evidence="6">Inositolphosphotransferase Aur1/Ipt1 domain-containing protein</fullName>
    </recommendedName>
</protein>
<sequence>FHHFQRLFTPQHPFLVETWYWALIYWVYQLGRAFSAVTMVEGTVNDAHRRALQLIYLEQRLYIFFELDVQRWFLQHPLVLHWTNRIHSFIHIPCTILFLVFLFFYTTMQSSVSLPAHHERNHKSTLLDRQPHGSPAVPKLYEARRRRMATCSLIALIIFNYGRKKASSYGFVDIVHGAEDESLVWTQNKFRNQYAAIPSLHFGYNLLAGLNISCLPLAPQYQRARVMSVRTPFGGETFGLRLRSLRRLTCLTVGFVYPAIVLVAIVATTNHFFLDAVAGVMVCGLAWTGNRVLLNLLPLEDYSLWWVRIDKPERGAVLFDDGEDDERVLKKEVVVR</sequence>
<name>A0A9P5BUR2_9PLEO</name>
<evidence type="ECO:0000256" key="2">
    <source>
        <dbReference type="ARBA" id="ARBA00022692"/>
    </source>
</evidence>
<gene>
    <name evidence="7" type="ORF">E8E12_000046</name>
</gene>
<keyword evidence="8" id="KW-1185">Reference proteome</keyword>
<dbReference type="Pfam" id="PF14378">
    <property type="entry name" value="PAP2_3"/>
    <property type="match status" value="1"/>
</dbReference>
<feature type="domain" description="Inositolphosphotransferase Aur1/Ipt1" evidence="6">
    <location>
        <begin position="241"/>
        <end position="287"/>
    </location>
</feature>
<reference evidence="7" key="1">
    <citation type="submission" date="2019-04" db="EMBL/GenBank/DDBJ databases">
        <title>Sequencing of skin fungus with MAO and IRED activity.</title>
        <authorList>
            <person name="Marsaioli A.J."/>
            <person name="Bonatto J.M.C."/>
            <person name="Reis Junior O."/>
        </authorList>
    </citation>
    <scope>NUCLEOTIDE SEQUENCE</scope>
    <source>
        <strain evidence="7">28M1</strain>
    </source>
</reference>
<dbReference type="InterPro" id="IPR026841">
    <property type="entry name" value="Aur1/Ipt1"/>
</dbReference>
<evidence type="ECO:0000256" key="3">
    <source>
        <dbReference type="ARBA" id="ARBA00022989"/>
    </source>
</evidence>
<dbReference type="PANTHER" id="PTHR31310">
    <property type="match status" value="1"/>
</dbReference>
<dbReference type="InterPro" id="IPR052185">
    <property type="entry name" value="IPC_Synthase-Related"/>
</dbReference>
<feature type="transmembrane region" description="Helical" evidence="5">
    <location>
        <begin position="248"/>
        <end position="267"/>
    </location>
</feature>
<feature type="transmembrane region" description="Helical" evidence="5">
    <location>
        <begin position="273"/>
        <end position="294"/>
    </location>
</feature>
<evidence type="ECO:0000313" key="8">
    <source>
        <dbReference type="Proteomes" id="UP000758155"/>
    </source>
</evidence>
<evidence type="ECO:0000313" key="7">
    <source>
        <dbReference type="EMBL" id="KAF3031363.1"/>
    </source>
</evidence>
<feature type="transmembrane region" description="Helical" evidence="5">
    <location>
        <begin position="86"/>
        <end position="105"/>
    </location>
</feature>
<keyword evidence="2 5" id="KW-0812">Transmembrane</keyword>
<dbReference type="PANTHER" id="PTHR31310:SF7">
    <property type="entry name" value="PA-PHOSPHATASE RELATED-FAMILY PROTEIN DDB_G0268928"/>
    <property type="match status" value="1"/>
</dbReference>
<dbReference type="Proteomes" id="UP000758155">
    <property type="component" value="Unassembled WGS sequence"/>
</dbReference>
<evidence type="ECO:0000259" key="6">
    <source>
        <dbReference type="Pfam" id="PF14378"/>
    </source>
</evidence>
<evidence type="ECO:0000256" key="4">
    <source>
        <dbReference type="ARBA" id="ARBA00023136"/>
    </source>
</evidence>
<evidence type="ECO:0000256" key="5">
    <source>
        <dbReference type="SAM" id="Phobius"/>
    </source>
</evidence>
<dbReference type="AlphaFoldDB" id="A0A9P5BUR2"/>
<dbReference type="OrthoDB" id="2566866at2759"/>
<feature type="non-terminal residue" evidence="7">
    <location>
        <position position="1"/>
    </location>
</feature>
<dbReference type="EMBL" id="SWKV01000156">
    <property type="protein sequence ID" value="KAF3031363.1"/>
    <property type="molecule type" value="Genomic_DNA"/>
</dbReference>
<comment type="subcellular location">
    <subcellularLocation>
        <location evidence="1">Membrane</location>
        <topology evidence="1">Multi-pass membrane protein</topology>
    </subcellularLocation>
</comment>
<organism evidence="7 8">
    <name type="scientific">Didymella heteroderae</name>
    <dbReference type="NCBI Taxonomy" id="1769908"/>
    <lineage>
        <taxon>Eukaryota</taxon>
        <taxon>Fungi</taxon>
        <taxon>Dikarya</taxon>
        <taxon>Ascomycota</taxon>
        <taxon>Pezizomycotina</taxon>
        <taxon>Dothideomycetes</taxon>
        <taxon>Pleosporomycetidae</taxon>
        <taxon>Pleosporales</taxon>
        <taxon>Pleosporineae</taxon>
        <taxon>Didymellaceae</taxon>
        <taxon>Didymella</taxon>
    </lineage>
</organism>